<protein>
    <submittedName>
        <fullName evidence="1">Uncharacterized protein</fullName>
    </submittedName>
</protein>
<comment type="caution">
    <text evidence="1">The sequence shown here is derived from an EMBL/GenBank/DDBJ whole genome shotgun (WGS) entry which is preliminary data.</text>
</comment>
<reference evidence="1 2" key="1">
    <citation type="submission" date="2018-01" db="EMBL/GenBank/DDBJ databases">
        <title>Halomonas endophytica sp. nov., isolated from storage liquid in the stems of Populus euphratica.</title>
        <authorList>
            <person name="Chen C."/>
        </authorList>
    </citation>
    <scope>NUCLEOTIDE SEQUENCE [LARGE SCALE GENOMIC DNA]</scope>
    <source>
        <strain evidence="1 2">MC28</strain>
    </source>
</reference>
<proteinExistence type="predicted"/>
<keyword evidence="2" id="KW-1185">Reference proteome</keyword>
<organism evidence="1 2">
    <name type="scientific">Billgrantia endophytica</name>
    <dbReference type="NCBI Taxonomy" id="2033802"/>
    <lineage>
        <taxon>Bacteria</taxon>
        <taxon>Pseudomonadati</taxon>
        <taxon>Pseudomonadota</taxon>
        <taxon>Gammaproteobacteria</taxon>
        <taxon>Oceanospirillales</taxon>
        <taxon>Halomonadaceae</taxon>
        <taxon>Billgrantia</taxon>
    </lineage>
</organism>
<dbReference type="RefSeq" id="WP_102654373.1">
    <property type="nucleotide sequence ID" value="NZ_PNRF01000032.1"/>
</dbReference>
<dbReference type="AlphaFoldDB" id="A0A2N7U060"/>
<sequence>MSIAWPTVPSRYCGVWQRTLYAEPAAPPHGVRDTTSRVVWLQTASWHADLRLTVERPDFNGISGLDGCNREQLLWLADLTAFAGLTQVDASFETPPGGESCTWHRVADLLPSLERDSGIMHFDGDNTLEERHPSGRYLERWERLANGNRDEHLAFDAQGRPVWLQLGDHAVAIAHRPPGADAATLYTHLKDLNDAALRWRAGLRFDYLRRDAESWRVALSTHPWRVGLCLPSPVAD</sequence>
<dbReference type="EMBL" id="PNRF01000032">
    <property type="protein sequence ID" value="PMR73824.1"/>
    <property type="molecule type" value="Genomic_DNA"/>
</dbReference>
<dbReference type="Proteomes" id="UP000235803">
    <property type="component" value="Unassembled WGS sequence"/>
</dbReference>
<name>A0A2N7U060_9GAMM</name>
<evidence type="ECO:0000313" key="1">
    <source>
        <dbReference type="EMBL" id="PMR73824.1"/>
    </source>
</evidence>
<dbReference type="OrthoDB" id="6992731at2"/>
<accession>A0A2N7U060</accession>
<gene>
    <name evidence="1" type="ORF">C1H69_15985</name>
</gene>
<evidence type="ECO:0000313" key="2">
    <source>
        <dbReference type="Proteomes" id="UP000235803"/>
    </source>
</evidence>